<reference evidence="1" key="1">
    <citation type="journal article" date="2020" name="mSystems">
        <title>Genome- and Community-Level Interaction Insights into Carbon Utilization and Element Cycling Functions of Hydrothermarchaeota in Hydrothermal Sediment.</title>
        <authorList>
            <person name="Zhou Z."/>
            <person name="Liu Y."/>
            <person name="Xu W."/>
            <person name="Pan J."/>
            <person name="Luo Z.H."/>
            <person name="Li M."/>
        </authorList>
    </citation>
    <scope>NUCLEOTIDE SEQUENCE [LARGE SCALE GENOMIC DNA]</scope>
    <source>
        <strain evidence="1">HyVt-115</strain>
    </source>
</reference>
<proteinExistence type="predicted"/>
<dbReference type="AlphaFoldDB" id="A0A7C0Y5U5"/>
<dbReference type="Proteomes" id="UP000885690">
    <property type="component" value="Unassembled WGS sequence"/>
</dbReference>
<name>A0A7C0Y5U5_9BACT</name>
<sequence length="105" mass="12285">MSRGKLLRGYLLQFLQRAYPHGIYAQDIIDVFKHDFHIRTIMANVAYLVEKGYVAEEEKSHPAYRTKKVIIYRLTPKGVDLVEQTINDDGVTFDEVDRLEEELEL</sequence>
<protein>
    <recommendedName>
        <fullName evidence="2">PadR family transcriptional regulator</fullName>
    </recommendedName>
</protein>
<dbReference type="InterPro" id="IPR036390">
    <property type="entry name" value="WH_DNA-bd_sf"/>
</dbReference>
<comment type="caution">
    <text evidence="1">The sequence shown here is derived from an EMBL/GenBank/DDBJ whole genome shotgun (WGS) entry which is preliminary data.</text>
</comment>
<dbReference type="SUPFAM" id="SSF46785">
    <property type="entry name" value="Winged helix' DNA-binding domain"/>
    <property type="match status" value="1"/>
</dbReference>
<evidence type="ECO:0008006" key="2">
    <source>
        <dbReference type="Google" id="ProtNLM"/>
    </source>
</evidence>
<gene>
    <name evidence="1" type="ORF">ENF32_03280</name>
</gene>
<dbReference type="EMBL" id="DQWS01000125">
    <property type="protein sequence ID" value="HDD53075.1"/>
    <property type="molecule type" value="Genomic_DNA"/>
</dbReference>
<organism evidence="1">
    <name type="scientific">Thermosulfidibacter takaii</name>
    <dbReference type="NCBI Taxonomy" id="412593"/>
    <lineage>
        <taxon>Bacteria</taxon>
        <taxon>Pseudomonadati</taxon>
        <taxon>Thermosulfidibacterota</taxon>
        <taxon>Thermosulfidibacteria</taxon>
        <taxon>Thermosulfidibacterales</taxon>
        <taxon>Thermosulfidibacteraceae</taxon>
    </lineage>
</organism>
<accession>A0A7C0Y5U5</accession>
<evidence type="ECO:0000313" key="1">
    <source>
        <dbReference type="EMBL" id="HDD53075.1"/>
    </source>
</evidence>